<keyword evidence="3" id="KW-1185">Reference proteome</keyword>
<dbReference type="InParanoid" id="B7QG35"/>
<dbReference type="VEuPathDB" id="VectorBase:ISCW013038"/>
<dbReference type="EMBL" id="DS928991">
    <property type="protein sequence ID" value="EEC17807.1"/>
    <property type="molecule type" value="Genomic_DNA"/>
</dbReference>
<dbReference type="PaxDb" id="6945-B7QG35"/>
<gene>
    <name evidence="1" type="ORF">IscW_ISCW013038</name>
</gene>
<dbReference type="HOGENOM" id="CLU_1009295_0_0_1"/>
<dbReference type="AlphaFoldDB" id="B7QG35"/>
<protein>
    <submittedName>
        <fullName evidence="1 2">Uncharacterized protein</fullName>
    </submittedName>
</protein>
<dbReference type="VEuPathDB" id="VectorBase:ISCI013038"/>
<sequence length="276" mass="30289">MPAEYSGCGGSFPATMHPSQADTSRPCCYASHSCRHASATDGLTPAAFDGFEASSSATTYLSCIDTSTDTCYVRRPRKESSGDRVFVAGGNVGSQSHSHTSVTNGYGYVLATGAFGTRLPPLRQWGCDCGSLQTSYSRHHIHNVRVDSYCRAFISKCTGIIFSSVPSSVLRAPKKPPQKSPPQLSWFVFSTSTGRLIVVVSKGCKSTRYVAAFFVERRWSFVSTNRRRQRGSFSFCNYSSSDSRRALHAAIAASVPLRPTFVQTYSRLYRRTQRCD</sequence>
<evidence type="ECO:0000313" key="1">
    <source>
        <dbReference type="EMBL" id="EEC17807.1"/>
    </source>
</evidence>
<name>B7QG35_IXOSC</name>
<dbReference type="EMBL" id="ABJB010492793">
    <property type="status" value="NOT_ANNOTATED_CDS"/>
    <property type="molecule type" value="Genomic_DNA"/>
</dbReference>
<accession>B7QG35</accession>
<evidence type="ECO:0000313" key="2">
    <source>
        <dbReference type="EnsemblMetazoa" id="ISCW013038-PA"/>
    </source>
</evidence>
<reference evidence="1 3" key="1">
    <citation type="submission" date="2008-03" db="EMBL/GenBank/DDBJ databases">
        <title>Annotation of Ixodes scapularis.</title>
        <authorList>
            <consortium name="Ixodes scapularis Genome Project Consortium"/>
            <person name="Caler E."/>
            <person name="Hannick L.I."/>
            <person name="Bidwell S."/>
            <person name="Joardar V."/>
            <person name="Thiagarajan M."/>
            <person name="Amedeo P."/>
            <person name="Galinsky K.J."/>
            <person name="Schobel S."/>
            <person name="Inman J."/>
            <person name="Hostetler J."/>
            <person name="Miller J."/>
            <person name="Hammond M."/>
            <person name="Megy K."/>
            <person name="Lawson D."/>
            <person name="Kodira C."/>
            <person name="Sutton G."/>
            <person name="Meyer J."/>
            <person name="Hill C.A."/>
            <person name="Birren B."/>
            <person name="Nene V."/>
            <person name="Collins F."/>
            <person name="Alarcon-Chaidez F."/>
            <person name="Wikel S."/>
            <person name="Strausberg R."/>
        </authorList>
    </citation>
    <scope>NUCLEOTIDE SEQUENCE [LARGE SCALE GENOMIC DNA]</scope>
    <source>
        <strain evidence="3">Wikel</strain>
        <strain evidence="1">Wikel colony</strain>
    </source>
</reference>
<reference evidence="2" key="2">
    <citation type="submission" date="2020-05" db="UniProtKB">
        <authorList>
            <consortium name="EnsemblMetazoa"/>
        </authorList>
    </citation>
    <scope>IDENTIFICATION</scope>
    <source>
        <strain evidence="2">wikel</strain>
    </source>
</reference>
<dbReference type="Proteomes" id="UP000001555">
    <property type="component" value="Unassembled WGS sequence"/>
</dbReference>
<dbReference type="EnsemblMetazoa" id="ISCW013038-RA">
    <property type="protein sequence ID" value="ISCW013038-PA"/>
    <property type="gene ID" value="ISCW013038"/>
</dbReference>
<proteinExistence type="predicted"/>
<evidence type="ECO:0000313" key="3">
    <source>
        <dbReference type="Proteomes" id="UP000001555"/>
    </source>
</evidence>
<organism>
    <name type="scientific">Ixodes scapularis</name>
    <name type="common">Black-legged tick</name>
    <name type="synonym">Deer tick</name>
    <dbReference type="NCBI Taxonomy" id="6945"/>
    <lineage>
        <taxon>Eukaryota</taxon>
        <taxon>Metazoa</taxon>
        <taxon>Ecdysozoa</taxon>
        <taxon>Arthropoda</taxon>
        <taxon>Chelicerata</taxon>
        <taxon>Arachnida</taxon>
        <taxon>Acari</taxon>
        <taxon>Parasitiformes</taxon>
        <taxon>Ixodida</taxon>
        <taxon>Ixodoidea</taxon>
        <taxon>Ixodidae</taxon>
        <taxon>Ixodinae</taxon>
        <taxon>Ixodes</taxon>
    </lineage>
</organism>